<reference evidence="4" key="1">
    <citation type="submission" date="2019-10" db="EMBL/GenBank/DDBJ databases">
        <title>Lacipirellula parvula gen. nov., sp. nov., representing a lineage of planctomycetes widespread in freshwater anoxic habitats, and description of the family Lacipirellulaceae.</title>
        <authorList>
            <person name="Dedysh S.N."/>
            <person name="Kulichevskaya I.S."/>
            <person name="Beletsky A.V."/>
            <person name="Rakitin A.L."/>
            <person name="Mardanov A.V."/>
            <person name="Ivanova A.A."/>
            <person name="Saltykova V.X."/>
            <person name="Rijpstra W.I.C."/>
            <person name="Sinninghe Damste J.S."/>
            <person name="Ravin N.V."/>
        </authorList>
    </citation>
    <scope>NUCLEOTIDE SEQUENCE [LARGE SCALE GENOMIC DNA]</scope>
    <source>
        <strain evidence="4">PX69</strain>
    </source>
</reference>
<dbReference type="AlphaFoldDB" id="A0A5K7X9B4"/>
<dbReference type="KEGG" id="lpav:PLANPX_0963"/>
<keyword evidence="4" id="KW-1185">Reference proteome</keyword>
<dbReference type="InterPro" id="IPR051803">
    <property type="entry name" value="TA_system_RelE-like_toxin"/>
</dbReference>
<accession>A0A5K7X9B4</accession>
<comment type="similarity">
    <text evidence="1">Belongs to the RelE toxin family.</text>
</comment>
<protein>
    <recommendedName>
        <fullName evidence="5">Death on curing protein</fullName>
    </recommendedName>
</protein>
<dbReference type="Pfam" id="PF05016">
    <property type="entry name" value="ParE_toxin"/>
    <property type="match status" value="1"/>
</dbReference>
<dbReference type="Proteomes" id="UP000326837">
    <property type="component" value="Chromosome"/>
</dbReference>
<dbReference type="PANTHER" id="PTHR33755:SF6">
    <property type="entry name" value="PLASMID STABILIZATION SYSTEM PROTEIN"/>
    <property type="match status" value="1"/>
</dbReference>
<name>A0A5K7X9B4_9BACT</name>
<proteinExistence type="inferred from homology"/>
<dbReference type="EMBL" id="AP021861">
    <property type="protein sequence ID" value="BBO31351.1"/>
    <property type="molecule type" value="Genomic_DNA"/>
</dbReference>
<gene>
    <name evidence="3" type="ORF">PLANPX_0963</name>
</gene>
<keyword evidence="2" id="KW-1277">Toxin-antitoxin system</keyword>
<evidence type="ECO:0000313" key="3">
    <source>
        <dbReference type="EMBL" id="BBO31351.1"/>
    </source>
</evidence>
<evidence type="ECO:0000256" key="1">
    <source>
        <dbReference type="ARBA" id="ARBA00006226"/>
    </source>
</evidence>
<evidence type="ECO:0000256" key="2">
    <source>
        <dbReference type="ARBA" id="ARBA00022649"/>
    </source>
</evidence>
<dbReference type="RefSeq" id="WP_152097509.1">
    <property type="nucleotide sequence ID" value="NZ_AP021861.1"/>
</dbReference>
<organism evidence="3 4">
    <name type="scientific">Lacipirellula parvula</name>
    <dbReference type="NCBI Taxonomy" id="2650471"/>
    <lineage>
        <taxon>Bacteria</taxon>
        <taxon>Pseudomonadati</taxon>
        <taxon>Planctomycetota</taxon>
        <taxon>Planctomycetia</taxon>
        <taxon>Pirellulales</taxon>
        <taxon>Lacipirellulaceae</taxon>
        <taxon>Lacipirellula</taxon>
    </lineage>
</organism>
<dbReference type="InterPro" id="IPR035093">
    <property type="entry name" value="RelE/ParE_toxin_dom_sf"/>
</dbReference>
<evidence type="ECO:0000313" key="4">
    <source>
        <dbReference type="Proteomes" id="UP000326837"/>
    </source>
</evidence>
<dbReference type="Gene3D" id="3.30.2310.20">
    <property type="entry name" value="RelE-like"/>
    <property type="match status" value="1"/>
</dbReference>
<sequence length="93" mass="10817">MKVRRLDITQDAENDLDGIFSFKPVAALHFVQRLRRRCLPLTKNPFVGEDCSEFGPGMRRLSYQSYLIFFRIDDDAVIVLRVVHGARDLTELF</sequence>
<dbReference type="InterPro" id="IPR007712">
    <property type="entry name" value="RelE/ParE_toxin"/>
</dbReference>
<dbReference type="PANTHER" id="PTHR33755">
    <property type="entry name" value="TOXIN PARE1-RELATED"/>
    <property type="match status" value="1"/>
</dbReference>
<evidence type="ECO:0008006" key="5">
    <source>
        <dbReference type="Google" id="ProtNLM"/>
    </source>
</evidence>